<dbReference type="PANTHER" id="PTHR30137:SF8">
    <property type="entry name" value="BLR5498 PROTEIN"/>
    <property type="match status" value="1"/>
</dbReference>
<dbReference type="GO" id="GO:0016705">
    <property type="term" value="F:oxidoreductase activity, acting on paired donors, with incorporation or reduction of molecular oxygen"/>
    <property type="evidence" value="ECO:0007669"/>
    <property type="project" value="InterPro"/>
</dbReference>
<keyword evidence="2" id="KW-0503">Monooxygenase</keyword>
<gene>
    <name evidence="4" type="ORF">IV88_GL001286</name>
</gene>
<dbReference type="InterPro" id="IPR022290">
    <property type="entry name" value="LLM_Atu2307-like"/>
</dbReference>
<dbReference type="AlphaFoldDB" id="A0A0R2NBD0"/>
<organism evidence="4 5">
    <name type="scientific">Pediococcus argentinicus</name>
    <dbReference type="NCBI Taxonomy" id="480391"/>
    <lineage>
        <taxon>Bacteria</taxon>
        <taxon>Bacillati</taxon>
        <taxon>Bacillota</taxon>
        <taxon>Bacilli</taxon>
        <taxon>Lactobacillales</taxon>
        <taxon>Lactobacillaceae</taxon>
        <taxon>Pediococcus</taxon>
    </lineage>
</organism>
<dbReference type="EMBL" id="JQCQ01000041">
    <property type="protein sequence ID" value="KRO22098.1"/>
    <property type="molecule type" value="Genomic_DNA"/>
</dbReference>
<evidence type="ECO:0000313" key="4">
    <source>
        <dbReference type="EMBL" id="KRO22098.1"/>
    </source>
</evidence>
<dbReference type="NCBIfam" id="TIGR03858">
    <property type="entry name" value="LLM_2I7G"/>
    <property type="match status" value="1"/>
</dbReference>
<dbReference type="PANTHER" id="PTHR30137">
    <property type="entry name" value="LUCIFERASE-LIKE MONOOXYGENASE"/>
    <property type="match status" value="1"/>
</dbReference>
<dbReference type="SUPFAM" id="SSF51679">
    <property type="entry name" value="Bacterial luciferase-like"/>
    <property type="match status" value="1"/>
</dbReference>
<evidence type="ECO:0000313" key="5">
    <source>
        <dbReference type="Proteomes" id="UP000051249"/>
    </source>
</evidence>
<proteinExistence type="predicted"/>
<comment type="caution">
    <text evidence="4">The sequence shown here is derived from an EMBL/GenBank/DDBJ whole genome shotgun (WGS) entry which is preliminary data.</text>
</comment>
<dbReference type="InterPro" id="IPR050766">
    <property type="entry name" value="Bact_Lucif_Oxidored"/>
</dbReference>
<dbReference type="GO" id="GO:0005829">
    <property type="term" value="C:cytosol"/>
    <property type="evidence" value="ECO:0007669"/>
    <property type="project" value="TreeGrafter"/>
</dbReference>
<reference evidence="4 5" key="1">
    <citation type="journal article" date="2015" name="Genome Announc.">
        <title>Expanding the biotechnology potential of lactobacilli through comparative genomics of 213 strains and associated genera.</title>
        <authorList>
            <person name="Sun Z."/>
            <person name="Harris H.M."/>
            <person name="McCann A."/>
            <person name="Guo C."/>
            <person name="Argimon S."/>
            <person name="Zhang W."/>
            <person name="Yang X."/>
            <person name="Jeffery I.B."/>
            <person name="Cooney J.C."/>
            <person name="Kagawa T.F."/>
            <person name="Liu W."/>
            <person name="Song Y."/>
            <person name="Salvetti E."/>
            <person name="Wrobel A."/>
            <person name="Rasinkangas P."/>
            <person name="Parkhill J."/>
            <person name="Rea M.C."/>
            <person name="O'Sullivan O."/>
            <person name="Ritari J."/>
            <person name="Douillard F.P."/>
            <person name="Paul Ross R."/>
            <person name="Yang R."/>
            <person name="Briner A.E."/>
            <person name="Felis G.E."/>
            <person name="de Vos W.M."/>
            <person name="Barrangou R."/>
            <person name="Klaenhammer T.R."/>
            <person name="Caufield P.W."/>
            <person name="Cui Y."/>
            <person name="Zhang H."/>
            <person name="O'Toole P.W."/>
        </authorList>
    </citation>
    <scope>NUCLEOTIDE SEQUENCE [LARGE SCALE GENOMIC DNA]</scope>
    <source>
        <strain evidence="4 5">DSM 23026</strain>
    </source>
</reference>
<dbReference type="RefSeq" id="WP_057800391.1">
    <property type="nucleotide sequence ID" value="NZ_BJZZ01000042.1"/>
</dbReference>
<keyword evidence="5" id="KW-1185">Reference proteome</keyword>
<dbReference type="Proteomes" id="UP000051249">
    <property type="component" value="Unassembled WGS sequence"/>
</dbReference>
<dbReference type="OrthoDB" id="9776438at2"/>
<accession>A0A0R2NBD0</accession>
<name>A0A0R2NBD0_9LACO</name>
<evidence type="ECO:0000256" key="2">
    <source>
        <dbReference type="ARBA" id="ARBA00023033"/>
    </source>
</evidence>
<evidence type="ECO:0000256" key="1">
    <source>
        <dbReference type="ARBA" id="ARBA00023002"/>
    </source>
</evidence>
<dbReference type="Pfam" id="PF00296">
    <property type="entry name" value="Bac_luciferase"/>
    <property type="match status" value="1"/>
</dbReference>
<dbReference type="InterPro" id="IPR036661">
    <property type="entry name" value="Luciferase-like_sf"/>
</dbReference>
<sequence>MVNVDKLEFGIETFGDIVANEDGSLKTAAESIRQIVHEGELADSLGINVIGVGEHHRPDYSVSSPETVLASIATVTKNIKLATAVTVLSSDDPVRVYERFATLDALSNGRAQVMLGRGSFTESFPLFGYDLTDYDDLFNEKINLYDKLRTEKPVTWSGKFRASLKDQDVYPKTEKGELETYVGIGGSPESIIRAARYGYKVIIAIIGGQADRFKPYIDLYHKAARNLGKEEYPVAVHSHGFIADDNDQAVEVAFKNIKENFDRIGLTRGWAPMSREQFDAETKVGSFYVGDPEFVAQRMARTIKLLDLGRFDLVYGAGNQTAAQREHMIELYATKVIPRVKEILSEEED</sequence>
<protein>
    <submittedName>
        <fullName evidence="4">Coenzyme F420-dependent N5,N10-methylene tetrahydromethanopterin reductase-like protein</fullName>
    </submittedName>
</protein>
<feature type="domain" description="Luciferase-like" evidence="3">
    <location>
        <begin position="22"/>
        <end position="301"/>
    </location>
</feature>
<dbReference type="InterPro" id="IPR011251">
    <property type="entry name" value="Luciferase-like_dom"/>
</dbReference>
<dbReference type="GO" id="GO:0004497">
    <property type="term" value="F:monooxygenase activity"/>
    <property type="evidence" value="ECO:0007669"/>
    <property type="project" value="UniProtKB-KW"/>
</dbReference>
<dbReference type="Gene3D" id="3.20.20.30">
    <property type="entry name" value="Luciferase-like domain"/>
    <property type="match status" value="1"/>
</dbReference>
<dbReference type="PATRIC" id="fig|480391.4.peg.1306"/>
<evidence type="ECO:0000259" key="3">
    <source>
        <dbReference type="Pfam" id="PF00296"/>
    </source>
</evidence>
<keyword evidence="1" id="KW-0560">Oxidoreductase</keyword>